<dbReference type="EMBL" id="LN890530">
    <property type="protein sequence ID" value="CUS22733.1"/>
    <property type="molecule type" value="Genomic_DNA"/>
</dbReference>
<feature type="domain" description="Myb-like" evidence="2">
    <location>
        <begin position="65"/>
        <end position="133"/>
    </location>
</feature>
<evidence type="ECO:0000259" key="2">
    <source>
        <dbReference type="PROSITE" id="PS50090"/>
    </source>
</evidence>
<keyword evidence="4" id="KW-1185">Reference proteome</keyword>
<evidence type="ECO:0000313" key="4">
    <source>
        <dbReference type="Proteomes" id="UP000236544"/>
    </source>
</evidence>
<protein>
    <submittedName>
        <fullName evidence="3">LAQU0S06e04808g1_1</fullName>
    </submittedName>
</protein>
<feature type="compositionally biased region" description="Low complexity" evidence="1">
    <location>
        <begin position="30"/>
        <end position="45"/>
    </location>
</feature>
<dbReference type="OrthoDB" id="4036644at2759"/>
<evidence type="ECO:0000256" key="1">
    <source>
        <dbReference type="SAM" id="MobiDB-lite"/>
    </source>
</evidence>
<organism evidence="3 4">
    <name type="scientific">Lachancea quebecensis</name>
    <dbReference type="NCBI Taxonomy" id="1654605"/>
    <lineage>
        <taxon>Eukaryota</taxon>
        <taxon>Fungi</taxon>
        <taxon>Dikarya</taxon>
        <taxon>Ascomycota</taxon>
        <taxon>Saccharomycotina</taxon>
        <taxon>Saccharomycetes</taxon>
        <taxon>Saccharomycetales</taxon>
        <taxon>Saccharomycetaceae</taxon>
        <taxon>Lachancea</taxon>
    </lineage>
</organism>
<gene>
    <name evidence="3" type="ORF">LAQU0_S06e04808g</name>
</gene>
<reference evidence="4" key="1">
    <citation type="submission" date="2015-10" db="EMBL/GenBank/DDBJ databases">
        <authorList>
            <person name="Devillers H."/>
        </authorList>
    </citation>
    <scope>NUCLEOTIDE SEQUENCE [LARGE SCALE GENOMIC DNA]</scope>
</reference>
<dbReference type="PROSITE" id="PS50090">
    <property type="entry name" value="MYB_LIKE"/>
    <property type="match status" value="1"/>
</dbReference>
<feature type="region of interest" description="Disordered" evidence="1">
    <location>
        <begin position="29"/>
        <end position="59"/>
    </location>
</feature>
<evidence type="ECO:0000313" key="3">
    <source>
        <dbReference type="EMBL" id="CUS22733.1"/>
    </source>
</evidence>
<name>A0A0P1KUF9_9SACH</name>
<sequence>MSQNASDILRLPAMACSAEQQVSAAPSVCSSHSNLTSSPSSSSSSPADTMAKLEKSEQTGLAVPCTRRARNFWSVHEDTVLVATIIDNTAFLRGPANTRPRSRFWLHISFELKVRHGLSRNKRQCRDRFNLLFWKAVRDHRSNRKDLKKLDRLLAQCLTILYIDKNNVIMLKEQAPSSAATPCTSVTSNGPSALVHSSLPHANSGGPAAASTAAAVAATVDDPLHSPPRCTLSPTTPQGSLVGSSADLADSSFDAFSELAAGLQQQVSSLNQRVEELCGMLAMERSRVDYLLTARTGVESPSLYQPPLPMSHDMQVQCSAGVSATASAANSVFAAPANQYLAMTSPYLAVASPYTRAANL</sequence>
<dbReference type="InterPro" id="IPR001005">
    <property type="entry name" value="SANT/Myb"/>
</dbReference>
<dbReference type="Proteomes" id="UP000236544">
    <property type="component" value="Unassembled WGS sequence"/>
</dbReference>
<accession>A0A0P1KUF9</accession>
<proteinExistence type="predicted"/>
<dbReference type="AlphaFoldDB" id="A0A0P1KUF9"/>